<gene>
    <name evidence="1" type="ORF">NEUTE1DRAFT_54969</name>
</gene>
<reference evidence="2" key="1">
    <citation type="journal article" date="2011" name="Genetics">
        <title>Massive changes in genome architecture accompany the transition to self-fertility in the filamentous fungus Neurospora tetrasperma.</title>
        <authorList>
            <person name="Ellison C.E."/>
            <person name="Stajich J.E."/>
            <person name="Jacobson D.J."/>
            <person name="Natvig D.O."/>
            <person name="Lapidus A."/>
            <person name="Foster B."/>
            <person name="Aerts A."/>
            <person name="Riley R."/>
            <person name="Lindquist E.A."/>
            <person name="Grigoriev I.V."/>
            <person name="Taylor J.W."/>
        </authorList>
    </citation>
    <scope>NUCLEOTIDE SEQUENCE [LARGE SCALE GENOMIC DNA]</scope>
    <source>
        <strain evidence="2">FGSC 2508 / P0657</strain>
    </source>
</reference>
<evidence type="ECO:0000313" key="1">
    <source>
        <dbReference type="EMBL" id="EGO53201.1"/>
    </source>
</evidence>
<evidence type="ECO:0000313" key="2">
    <source>
        <dbReference type="Proteomes" id="UP000008065"/>
    </source>
</evidence>
<proteinExistence type="predicted"/>
<dbReference type="RefSeq" id="XP_009856820.1">
    <property type="nucleotide sequence ID" value="XM_009858518.1"/>
</dbReference>
<dbReference type="VEuPathDB" id="FungiDB:NEUTE1DRAFT_54969"/>
<dbReference type="HOGENOM" id="CLU_2655113_0_0_1"/>
<dbReference type="AlphaFoldDB" id="F8N1S5"/>
<accession>F8N1S5</accession>
<dbReference type="EMBL" id="GL891382">
    <property type="protein sequence ID" value="EGO53201.1"/>
    <property type="molecule type" value="Genomic_DNA"/>
</dbReference>
<dbReference type="GeneID" id="20828454"/>
<sequence>MSWCHRVPVSYPPPRDHKDYLVSKTLELTLTRTLVLVPQLRFLSLLQRDRTKYLLEKKAIAEDLGDMCEAESGGSDACIFKKT</sequence>
<keyword evidence="2" id="KW-1185">Reference proteome</keyword>
<dbReference type="KEGG" id="nte:NEUTE1DRAFT54969"/>
<dbReference type="Proteomes" id="UP000008065">
    <property type="component" value="Unassembled WGS sequence"/>
</dbReference>
<protein>
    <submittedName>
        <fullName evidence="1">Uncharacterized protein</fullName>
    </submittedName>
</protein>
<organism evidence="1 2">
    <name type="scientific">Neurospora tetrasperma (strain FGSC 2508 / ATCC MYA-4615 / P0657)</name>
    <dbReference type="NCBI Taxonomy" id="510951"/>
    <lineage>
        <taxon>Eukaryota</taxon>
        <taxon>Fungi</taxon>
        <taxon>Dikarya</taxon>
        <taxon>Ascomycota</taxon>
        <taxon>Pezizomycotina</taxon>
        <taxon>Sordariomycetes</taxon>
        <taxon>Sordariomycetidae</taxon>
        <taxon>Sordariales</taxon>
        <taxon>Sordariaceae</taxon>
        <taxon>Neurospora</taxon>
    </lineage>
</organism>
<name>F8N1S5_NEUT8</name>